<dbReference type="EMBL" id="JAUUTY010000007">
    <property type="protein sequence ID" value="KAK1607790.1"/>
    <property type="molecule type" value="Genomic_DNA"/>
</dbReference>
<protein>
    <submittedName>
        <fullName evidence="2">Uncharacterized protein</fullName>
    </submittedName>
</protein>
<reference evidence="2" key="1">
    <citation type="submission" date="2023-07" db="EMBL/GenBank/DDBJ databases">
        <title>A chromosome-level genome assembly of Lolium multiflorum.</title>
        <authorList>
            <person name="Chen Y."/>
            <person name="Copetti D."/>
            <person name="Kolliker R."/>
            <person name="Studer B."/>
        </authorList>
    </citation>
    <scope>NUCLEOTIDE SEQUENCE</scope>
    <source>
        <strain evidence="2">02402/16</strain>
        <tissue evidence="2">Leaf</tissue>
    </source>
</reference>
<dbReference type="PROSITE" id="PS50096">
    <property type="entry name" value="IQ"/>
    <property type="match status" value="1"/>
</dbReference>
<evidence type="ECO:0000313" key="3">
    <source>
        <dbReference type="Proteomes" id="UP001231189"/>
    </source>
</evidence>
<dbReference type="PANTHER" id="PTHR47481:SF10">
    <property type="entry name" value="COPIA-LIKE POLYPROTEIN_RETROTRANSPOSON"/>
    <property type="match status" value="1"/>
</dbReference>
<keyword evidence="3" id="KW-1185">Reference proteome</keyword>
<evidence type="ECO:0000256" key="1">
    <source>
        <dbReference type="SAM" id="MobiDB-lite"/>
    </source>
</evidence>
<dbReference type="Pfam" id="PF14223">
    <property type="entry name" value="Retrotran_gag_2"/>
    <property type="match status" value="1"/>
</dbReference>
<accession>A0AAD8VK81</accession>
<proteinExistence type="predicted"/>
<feature type="region of interest" description="Disordered" evidence="1">
    <location>
        <begin position="1"/>
        <end position="40"/>
    </location>
</feature>
<dbReference type="CDD" id="cd09272">
    <property type="entry name" value="RNase_HI_RT_Ty1"/>
    <property type="match status" value="1"/>
</dbReference>
<dbReference type="Proteomes" id="UP001231189">
    <property type="component" value="Unassembled WGS sequence"/>
</dbReference>
<evidence type="ECO:0000313" key="2">
    <source>
        <dbReference type="EMBL" id="KAK1607790.1"/>
    </source>
</evidence>
<feature type="compositionally biased region" description="Low complexity" evidence="1">
    <location>
        <begin position="608"/>
        <end position="621"/>
    </location>
</feature>
<feature type="region of interest" description="Disordered" evidence="1">
    <location>
        <begin position="230"/>
        <end position="309"/>
    </location>
</feature>
<feature type="region of interest" description="Disordered" evidence="1">
    <location>
        <begin position="579"/>
        <end position="635"/>
    </location>
</feature>
<dbReference type="AlphaFoldDB" id="A0AAD8VK81"/>
<comment type="caution">
    <text evidence="2">The sequence shown here is derived from an EMBL/GenBank/DDBJ whole genome shotgun (WGS) entry which is preliminary data.</text>
</comment>
<organism evidence="2 3">
    <name type="scientific">Lolium multiflorum</name>
    <name type="common">Italian ryegrass</name>
    <name type="synonym">Lolium perenne subsp. multiflorum</name>
    <dbReference type="NCBI Taxonomy" id="4521"/>
    <lineage>
        <taxon>Eukaryota</taxon>
        <taxon>Viridiplantae</taxon>
        <taxon>Streptophyta</taxon>
        <taxon>Embryophyta</taxon>
        <taxon>Tracheophyta</taxon>
        <taxon>Spermatophyta</taxon>
        <taxon>Magnoliopsida</taxon>
        <taxon>Liliopsida</taxon>
        <taxon>Poales</taxon>
        <taxon>Poaceae</taxon>
        <taxon>BOP clade</taxon>
        <taxon>Pooideae</taxon>
        <taxon>Poodae</taxon>
        <taxon>Poeae</taxon>
        <taxon>Poeae Chloroplast Group 2 (Poeae type)</taxon>
        <taxon>Loliodinae</taxon>
        <taxon>Loliinae</taxon>
        <taxon>Lolium</taxon>
    </lineage>
</organism>
<feature type="compositionally biased region" description="Low complexity" evidence="1">
    <location>
        <begin position="267"/>
        <end position="277"/>
    </location>
</feature>
<name>A0AAD8VK81_LOLMU</name>
<sequence>MTGTTAASTLNAATSASTTAATSASTTSETSSHGAPLPPPRHNSFTLSGISLKGQIPELDLHRGSYSLWRSRLERKLAIYQVLDHVHTDTPRPGDPEWLAVDAIVQSWLLDVLSIDLQATIHAASASARSIWLAVESIFRNNGMTRAMILTKAFHQTKQHDRPLNIFLAELKAISDELRDLGYPLSTHALLIQLVSGLHERHATVGKLIQQDAATLTFAAAVDKLSMDEKMSPTAPTGPATGTALISYRPRAPAPAPTHGGQGSYGSPGSPSPNQGNQKRKRFSNHGGYNGGSTSQAPPPPPQMQQSPSWTGMVQAWPMPMRGVLGPRPASLPQAHTAFAPAQYGGHPPYYYAPPSVANAPGYGQPPPPPPSYMLPAHFGAPPTSTVPAPPDTSFQQQALINALHEMSLQNHGAWIADSGASSHFTANKGDNLISWSAKRQLTVSRSSAEAEYRAVAHVVAETCWIRQILQELHRPIDKSTVVYCDNVSAVYLSANPVQHRRTKHIEVDIHFVRDKSSSHPPPPHSDVLTVLSPAEITAALRDLATAVQEIHLYLAGPYGPPPARATAATGRCSVPAASGGLRRGHRHHHPRPGCRAVPASRPRRAGPRQPGAPWFRGRPIPRGPREPTAFPGTPAAAAAAATNAAVAVVLTDVVLVRWAGASRPPPPTPQRRRHHRRCLSAVWERPWPRALHRHRRDALPPGPFPSVAVTASAWIAIRHVSAAVRLQAAARGLLVRRRVREMRDLQLQLLQVALRCDGPRSRPLGILGVRFPPRAADMLSFPRAATSKSAPSTVIRRGEGMVSPRSAPRSTAFRRRRALLLSRWFPWDPGGCTGARPTGGWCPLYVRGSIKRLRPF</sequence>
<feature type="compositionally biased region" description="Basic residues" evidence="1">
    <location>
        <begin position="583"/>
        <end position="593"/>
    </location>
</feature>
<dbReference type="PANTHER" id="PTHR47481">
    <property type="match status" value="1"/>
</dbReference>
<feature type="compositionally biased region" description="Low complexity" evidence="1">
    <location>
        <begin position="1"/>
        <end position="32"/>
    </location>
</feature>
<feature type="compositionally biased region" description="Low complexity" evidence="1">
    <location>
        <begin position="233"/>
        <end position="244"/>
    </location>
</feature>
<gene>
    <name evidence="2" type="ORF">QYE76_031463</name>
</gene>